<dbReference type="InterPro" id="IPR009875">
    <property type="entry name" value="PilZ_domain"/>
</dbReference>
<organism evidence="2">
    <name type="scientific">hydrothermal vent metagenome</name>
    <dbReference type="NCBI Taxonomy" id="652676"/>
    <lineage>
        <taxon>unclassified sequences</taxon>
        <taxon>metagenomes</taxon>
        <taxon>ecological metagenomes</taxon>
    </lineage>
</organism>
<name>A0A3B0VGC0_9ZZZZ</name>
<dbReference type="AlphaFoldDB" id="A0A3B0VGC0"/>
<protein>
    <recommendedName>
        <fullName evidence="1">PilZ domain-containing protein</fullName>
    </recommendedName>
</protein>
<evidence type="ECO:0000313" key="2">
    <source>
        <dbReference type="EMBL" id="VAW41971.1"/>
    </source>
</evidence>
<accession>A0A3B0VGC0</accession>
<sequence>MITDLRQSKRYTDFLPISVSAKSGVKNSFVAGPFSGRIVDISRHGACLLMTQVMSKSFHIFHSTKEDNSLFLELYINIPPDLVAFALPARPVWMNTFDMEDIRAFRMGVNFLMNPDGEKMKHLERIMGQKQKQREEHWKSITMAKKIE</sequence>
<evidence type="ECO:0000259" key="1">
    <source>
        <dbReference type="Pfam" id="PF07238"/>
    </source>
</evidence>
<dbReference type="Pfam" id="PF07238">
    <property type="entry name" value="PilZ"/>
    <property type="match status" value="1"/>
</dbReference>
<gene>
    <name evidence="2" type="ORF">MNBD_DELTA04-926</name>
</gene>
<dbReference type="EMBL" id="UOEY01000140">
    <property type="protein sequence ID" value="VAW41971.1"/>
    <property type="molecule type" value="Genomic_DNA"/>
</dbReference>
<feature type="domain" description="PilZ" evidence="1">
    <location>
        <begin position="5"/>
        <end position="127"/>
    </location>
</feature>
<reference evidence="2" key="1">
    <citation type="submission" date="2018-06" db="EMBL/GenBank/DDBJ databases">
        <authorList>
            <person name="Zhirakovskaya E."/>
        </authorList>
    </citation>
    <scope>NUCLEOTIDE SEQUENCE</scope>
</reference>
<dbReference type="GO" id="GO:0035438">
    <property type="term" value="F:cyclic-di-GMP binding"/>
    <property type="evidence" value="ECO:0007669"/>
    <property type="project" value="InterPro"/>
</dbReference>
<proteinExistence type="predicted"/>